<dbReference type="EMBL" id="BONG01000030">
    <property type="protein sequence ID" value="GIF91236.1"/>
    <property type="molecule type" value="Genomic_DNA"/>
</dbReference>
<dbReference type="CDD" id="cd04334">
    <property type="entry name" value="ProRS-INS"/>
    <property type="match status" value="1"/>
</dbReference>
<dbReference type="InterPro" id="IPR023717">
    <property type="entry name" value="Pro-tRNA-Synthase_IIa_type1"/>
</dbReference>
<keyword evidence="4 10" id="KW-0436">Ligase</keyword>
<dbReference type="Gene3D" id="3.30.930.10">
    <property type="entry name" value="Bira Bifunctional Protein, Domain 2"/>
    <property type="match status" value="2"/>
</dbReference>
<keyword evidence="6 10" id="KW-0067">ATP-binding</keyword>
<protein>
    <recommendedName>
        <fullName evidence="10">Proline--tRNA ligase</fullName>
        <ecNumber evidence="10">6.1.1.15</ecNumber>
    </recommendedName>
    <alternativeName>
        <fullName evidence="10">Prolyl-tRNA synthetase</fullName>
        <shortName evidence="10">ProRS</shortName>
    </alternativeName>
</protein>
<evidence type="ECO:0000313" key="13">
    <source>
        <dbReference type="Proteomes" id="UP000619293"/>
    </source>
</evidence>
<feature type="domain" description="Aminoacyl-transfer RNA synthetases class-II family profile" evidence="11">
    <location>
        <begin position="33"/>
        <end position="462"/>
    </location>
</feature>
<dbReference type="InterPro" id="IPR004154">
    <property type="entry name" value="Anticodon-bd"/>
</dbReference>
<dbReference type="AlphaFoldDB" id="A0A8J3JUC6"/>
<dbReference type="HAMAP" id="MF_01569">
    <property type="entry name" value="Pro_tRNA_synth_type1"/>
    <property type="match status" value="1"/>
</dbReference>
<dbReference type="InterPro" id="IPR004500">
    <property type="entry name" value="Pro-tRNA-synth_IIa_bac-type"/>
</dbReference>
<dbReference type="CDD" id="cd00861">
    <property type="entry name" value="ProRS_anticodon_short"/>
    <property type="match status" value="1"/>
</dbReference>
<comment type="subcellular location">
    <subcellularLocation>
        <location evidence="1 10">Cytoplasm</location>
    </subcellularLocation>
</comment>
<evidence type="ECO:0000256" key="1">
    <source>
        <dbReference type="ARBA" id="ARBA00004496"/>
    </source>
</evidence>
<keyword evidence="8 10" id="KW-0030">Aminoacyl-tRNA synthetase</keyword>
<evidence type="ECO:0000259" key="11">
    <source>
        <dbReference type="PROSITE" id="PS50862"/>
    </source>
</evidence>
<dbReference type="PRINTS" id="PR01046">
    <property type="entry name" value="TRNASYNTHPRO"/>
</dbReference>
<dbReference type="GO" id="GO:0005829">
    <property type="term" value="C:cytosol"/>
    <property type="evidence" value="ECO:0007669"/>
    <property type="project" value="TreeGrafter"/>
</dbReference>
<dbReference type="SUPFAM" id="SSF55826">
    <property type="entry name" value="YbaK/ProRS associated domain"/>
    <property type="match status" value="1"/>
</dbReference>
<evidence type="ECO:0000256" key="2">
    <source>
        <dbReference type="ARBA" id="ARBA00011738"/>
    </source>
</evidence>
<dbReference type="InterPro" id="IPR002316">
    <property type="entry name" value="Pro-tRNA-ligase_IIa"/>
</dbReference>
<evidence type="ECO:0000256" key="3">
    <source>
        <dbReference type="ARBA" id="ARBA00022490"/>
    </source>
</evidence>
<dbReference type="Pfam" id="PF00587">
    <property type="entry name" value="tRNA-synt_2b"/>
    <property type="match status" value="1"/>
</dbReference>
<dbReference type="SUPFAM" id="SSF52954">
    <property type="entry name" value="Class II aaRS ABD-related"/>
    <property type="match status" value="1"/>
</dbReference>
<evidence type="ECO:0000256" key="7">
    <source>
        <dbReference type="ARBA" id="ARBA00022917"/>
    </source>
</evidence>
<dbReference type="GO" id="GO:0005524">
    <property type="term" value="F:ATP binding"/>
    <property type="evidence" value="ECO:0007669"/>
    <property type="project" value="UniProtKB-UniRule"/>
</dbReference>
<gene>
    <name evidence="12" type="primary">proS_1</name>
    <name evidence="10" type="synonym">proS</name>
    <name evidence="12" type="ORF">Cch02nite_46800</name>
</gene>
<keyword evidence="13" id="KW-1185">Reference proteome</keyword>
<evidence type="ECO:0000256" key="10">
    <source>
        <dbReference type="HAMAP-Rule" id="MF_01569"/>
    </source>
</evidence>
<dbReference type="GO" id="GO:0004827">
    <property type="term" value="F:proline-tRNA ligase activity"/>
    <property type="evidence" value="ECO:0007669"/>
    <property type="project" value="UniProtKB-UniRule"/>
</dbReference>
<dbReference type="PROSITE" id="PS50862">
    <property type="entry name" value="AA_TRNA_LIGASE_II"/>
    <property type="match status" value="1"/>
</dbReference>
<reference evidence="12 13" key="1">
    <citation type="submission" date="2021-01" db="EMBL/GenBank/DDBJ databases">
        <title>Whole genome shotgun sequence of Catellatospora chokoriensis NBRC 107358.</title>
        <authorList>
            <person name="Komaki H."/>
            <person name="Tamura T."/>
        </authorList>
    </citation>
    <scope>NUCLEOTIDE SEQUENCE [LARGE SCALE GENOMIC DNA]</scope>
    <source>
        <strain evidence="12 13">NBRC 107358</strain>
    </source>
</reference>
<dbReference type="PANTHER" id="PTHR42753">
    <property type="entry name" value="MITOCHONDRIAL RIBOSOME PROTEIN L39/PROLYL-TRNA LIGASE FAMILY MEMBER"/>
    <property type="match status" value="1"/>
</dbReference>
<keyword evidence="7 10" id="KW-0648">Protein biosynthesis</keyword>
<dbReference type="SUPFAM" id="SSF55681">
    <property type="entry name" value="Class II aaRS and biotin synthetases"/>
    <property type="match status" value="1"/>
</dbReference>
<dbReference type="InterPro" id="IPR050062">
    <property type="entry name" value="Pro-tRNA_synthetase"/>
</dbReference>
<dbReference type="InterPro" id="IPR036754">
    <property type="entry name" value="YbaK/aa-tRNA-synt-asso_dom_sf"/>
</dbReference>
<dbReference type="NCBIfam" id="TIGR00409">
    <property type="entry name" value="proS_fam_II"/>
    <property type="match status" value="1"/>
</dbReference>
<evidence type="ECO:0000256" key="4">
    <source>
        <dbReference type="ARBA" id="ARBA00022598"/>
    </source>
</evidence>
<dbReference type="Gene3D" id="3.90.960.10">
    <property type="entry name" value="YbaK/aminoacyl-tRNA synthetase-associated domain"/>
    <property type="match status" value="1"/>
</dbReference>
<evidence type="ECO:0000256" key="6">
    <source>
        <dbReference type="ARBA" id="ARBA00022840"/>
    </source>
</evidence>
<dbReference type="RefSeq" id="WP_191839113.1">
    <property type="nucleotide sequence ID" value="NZ_BAAALB010000006.1"/>
</dbReference>
<dbReference type="Pfam" id="PF04073">
    <property type="entry name" value="tRNA_edit"/>
    <property type="match status" value="1"/>
</dbReference>
<proteinExistence type="inferred from homology"/>
<dbReference type="EC" id="6.1.1.15" evidence="10"/>
<comment type="caution">
    <text evidence="12">The sequence shown here is derived from an EMBL/GenBank/DDBJ whole genome shotgun (WGS) entry which is preliminary data.</text>
</comment>
<organism evidence="12 13">
    <name type="scientific">Catellatospora chokoriensis</name>
    <dbReference type="NCBI Taxonomy" id="310353"/>
    <lineage>
        <taxon>Bacteria</taxon>
        <taxon>Bacillati</taxon>
        <taxon>Actinomycetota</taxon>
        <taxon>Actinomycetes</taxon>
        <taxon>Micromonosporales</taxon>
        <taxon>Micromonosporaceae</taxon>
        <taxon>Catellatospora</taxon>
    </lineage>
</organism>
<dbReference type="InterPro" id="IPR002314">
    <property type="entry name" value="aa-tRNA-synt_IIb"/>
</dbReference>
<dbReference type="InterPro" id="IPR044140">
    <property type="entry name" value="ProRS_anticodon_short"/>
</dbReference>
<dbReference type="GO" id="GO:0006433">
    <property type="term" value="P:prolyl-tRNA aminoacylation"/>
    <property type="evidence" value="ECO:0007669"/>
    <property type="project" value="UniProtKB-UniRule"/>
</dbReference>
<accession>A0A8J3JUC6</accession>
<comment type="domain">
    <text evidence="10">Consists of three domains: the N-terminal catalytic domain, the editing domain and the C-terminal anticodon-binding domain.</text>
</comment>
<sequence>MRWSELYVPTLRQDPAGADAVSHRLLLRAGYIRQLMAGHYSLLPLAVRVRAKIIEVIREEMSRIGAQEFLLPTMQPAEVWQKSGRWDKIGAEMFRLTDRKGADLALGMTHEEIFTTVATELRSYRDLPQRWYQFQTKFRDEPRPKSGLIRVREFTMKDSYSFDVDAAGLDRSFDLHHEAYTRIFGRLGIPAIPVEASSGIMGGSDSIEFMCPTDAGEDIVVHCACGYAANVEKATSHLPAAADGEGPAAPEAFDTPDVRTIEDLVTGFGVTADRQVKTLVYVVDDQLTLVLMRGDHALVEQKLIDTLAAVAVRPAHPEEIREALGALPGSLGGVGVTGLPILADLALAGRREMTTGANRDGVHLRGVDVARDIAVDRWADLREVGAGEPCPRCEQPLDVLRTVEIGHIFKLGGRYTETLGVTVLGADGERVNPVMGCYGIGVERALAAIVETHHDDKGIVWPVAVAPFEVAIAVLGDAEQVVAAAESLYSGLRGQRMDVLLDDRSERPGVKFSDIELIGIPYRITVSARGLGDGTVEFTDRATGHTERIPVAGAIAHVTAAVRATE</sequence>
<dbReference type="Pfam" id="PF03129">
    <property type="entry name" value="HGTP_anticodon"/>
    <property type="match status" value="1"/>
</dbReference>
<dbReference type="InterPro" id="IPR045864">
    <property type="entry name" value="aa-tRNA-synth_II/BPL/LPL"/>
</dbReference>
<evidence type="ECO:0000256" key="5">
    <source>
        <dbReference type="ARBA" id="ARBA00022741"/>
    </source>
</evidence>
<comment type="subunit">
    <text evidence="2 10">Homodimer.</text>
</comment>
<dbReference type="GO" id="GO:0002161">
    <property type="term" value="F:aminoacyl-tRNA deacylase activity"/>
    <property type="evidence" value="ECO:0007669"/>
    <property type="project" value="InterPro"/>
</dbReference>
<name>A0A8J3JUC6_9ACTN</name>
<dbReference type="Proteomes" id="UP000619293">
    <property type="component" value="Unassembled WGS sequence"/>
</dbReference>
<dbReference type="PANTHER" id="PTHR42753:SF2">
    <property type="entry name" value="PROLINE--TRNA LIGASE"/>
    <property type="match status" value="1"/>
</dbReference>
<comment type="similarity">
    <text evidence="10">Belongs to the class-II aminoacyl-tRNA synthetase family. ProS type 1 subfamily.</text>
</comment>
<comment type="function">
    <text evidence="10">Catalyzes the attachment of proline to tRNA(Pro) in a two-step reaction: proline is first activated by ATP to form Pro-AMP and then transferred to the acceptor end of tRNA(Pro). As ProRS can inadvertently accommodate and process non-cognate amino acids such as alanine and cysteine, to avoid such errors it has two additional distinct editing activities against alanine. One activity is designated as 'pretransfer' editing and involves the tRNA(Pro)-independent hydrolysis of activated Ala-AMP. The other activity is designated 'posttransfer' editing and involves deacylation of mischarged Ala-tRNA(Pro). The misacylated Cys-tRNA(Pro) is not edited by ProRS.</text>
</comment>
<comment type="catalytic activity">
    <reaction evidence="9 10">
        <text>tRNA(Pro) + L-proline + ATP = L-prolyl-tRNA(Pro) + AMP + diphosphate</text>
        <dbReference type="Rhea" id="RHEA:14305"/>
        <dbReference type="Rhea" id="RHEA-COMP:9700"/>
        <dbReference type="Rhea" id="RHEA-COMP:9702"/>
        <dbReference type="ChEBI" id="CHEBI:30616"/>
        <dbReference type="ChEBI" id="CHEBI:33019"/>
        <dbReference type="ChEBI" id="CHEBI:60039"/>
        <dbReference type="ChEBI" id="CHEBI:78442"/>
        <dbReference type="ChEBI" id="CHEBI:78532"/>
        <dbReference type="ChEBI" id="CHEBI:456215"/>
        <dbReference type="EC" id="6.1.1.15"/>
    </reaction>
</comment>
<evidence type="ECO:0000256" key="8">
    <source>
        <dbReference type="ARBA" id="ARBA00023146"/>
    </source>
</evidence>
<keyword evidence="5 10" id="KW-0547">Nucleotide-binding</keyword>
<dbReference type="Gene3D" id="3.40.50.800">
    <property type="entry name" value="Anticodon-binding domain"/>
    <property type="match status" value="1"/>
</dbReference>
<dbReference type="NCBIfam" id="NF006625">
    <property type="entry name" value="PRK09194.1"/>
    <property type="match status" value="1"/>
</dbReference>
<dbReference type="InterPro" id="IPR006195">
    <property type="entry name" value="aa-tRNA-synth_II"/>
</dbReference>
<dbReference type="InterPro" id="IPR007214">
    <property type="entry name" value="YbaK/aa-tRNA-synth-assoc-dom"/>
</dbReference>
<evidence type="ECO:0000313" key="12">
    <source>
        <dbReference type="EMBL" id="GIF91236.1"/>
    </source>
</evidence>
<evidence type="ECO:0000256" key="9">
    <source>
        <dbReference type="ARBA" id="ARBA00047671"/>
    </source>
</evidence>
<dbReference type="InterPro" id="IPR036621">
    <property type="entry name" value="Anticodon-bd_dom_sf"/>
</dbReference>
<keyword evidence="3 10" id="KW-0963">Cytoplasm</keyword>